<reference evidence="2" key="1">
    <citation type="submission" date="2021-08" db="EMBL/GenBank/DDBJ databases">
        <title>Genome of a novel bacterium of the phylum Verrucomicrobia, Oleiharenicola sp. KSB-15.</title>
        <authorList>
            <person name="Chung J.-H."/>
            <person name="Ahn J.-H."/>
            <person name="Yoon Y."/>
            <person name="Kim D.-Y."/>
            <person name="An S.-H."/>
            <person name="Park I."/>
            <person name="Yeon J."/>
        </authorList>
    </citation>
    <scope>NUCLEOTIDE SEQUENCE</scope>
    <source>
        <strain evidence="2">KSB-15</strain>
    </source>
</reference>
<evidence type="ECO:0000256" key="1">
    <source>
        <dbReference type="SAM" id="Phobius"/>
    </source>
</evidence>
<sequence>MTRRNRAIVQFVVLVAAIGLLLFLFPAAFAFVEMAGRELRYLWWLILLVALSAWLIWGAGRKPKK</sequence>
<gene>
    <name evidence="2" type="ORF">K0B96_14495</name>
</gene>
<keyword evidence="1" id="KW-0472">Membrane</keyword>
<keyword evidence="1" id="KW-0812">Transmembrane</keyword>
<dbReference type="Proteomes" id="UP000825051">
    <property type="component" value="Chromosome"/>
</dbReference>
<dbReference type="EMBL" id="CP080507">
    <property type="protein sequence ID" value="QYM78494.1"/>
    <property type="molecule type" value="Genomic_DNA"/>
</dbReference>
<protein>
    <submittedName>
        <fullName evidence="2">Uncharacterized protein</fullName>
    </submittedName>
</protein>
<name>A0A8F9TSN0_9BACT</name>
<evidence type="ECO:0000313" key="3">
    <source>
        <dbReference type="Proteomes" id="UP000825051"/>
    </source>
</evidence>
<keyword evidence="1" id="KW-1133">Transmembrane helix</keyword>
<feature type="transmembrane region" description="Helical" evidence="1">
    <location>
        <begin position="41"/>
        <end position="60"/>
    </location>
</feature>
<dbReference type="RefSeq" id="WP_220161598.1">
    <property type="nucleotide sequence ID" value="NZ_CP080507.1"/>
</dbReference>
<dbReference type="AlphaFoldDB" id="A0A8F9TSN0"/>
<dbReference type="KEGG" id="ole:K0B96_14495"/>
<feature type="transmembrane region" description="Helical" evidence="1">
    <location>
        <begin position="7"/>
        <end position="29"/>
    </location>
</feature>
<evidence type="ECO:0000313" key="2">
    <source>
        <dbReference type="EMBL" id="QYM78494.1"/>
    </source>
</evidence>
<keyword evidence="3" id="KW-1185">Reference proteome</keyword>
<proteinExistence type="predicted"/>
<accession>A0A8F9TSN0</accession>
<organism evidence="2 3">
    <name type="scientific">Horticoccus luteus</name>
    <dbReference type="NCBI Taxonomy" id="2862869"/>
    <lineage>
        <taxon>Bacteria</taxon>
        <taxon>Pseudomonadati</taxon>
        <taxon>Verrucomicrobiota</taxon>
        <taxon>Opitutia</taxon>
        <taxon>Opitutales</taxon>
        <taxon>Opitutaceae</taxon>
        <taxon>Horticoccus</taxon>
    </lineage>
</organism>